<dbReference type="Proteomes" id="UP001165287">
    <property type="component" value="Unassembled WGS sequence"/>
</dbReference>
<dbReference type="RefSeq" id="WP_224139535.1">
    <property type="nucleotide sequence ID" value="NZ_JAIQUM010000029.1"/>
</dbReference>
<name>A0ABS7UTH7_9BACI</name>
<organism evidence="1 2">
    <name type="scientific">Metabacillus rhizolycopersici</name>
    <dbReference type="NCBI Taxonomy" id="2875709"/>
    <lineage>
        <taxon>Bacteria</taxon>
        <taxon>Bacillati</taxon>
        <taxon>Bacillota</taxon>
        <taxon>Bacilli</taxon>
        <taxon>Bacillales</taxon>
        <taxon>Bacillaceae</taxon>
        <taxon>Metabacillus</taxon>
    </lineage>
</organism>
<comment type="caution">
    <text evidence="1">The sequence shown here is derived from an EMBL/GenBank/DDBJ whole genome shotgun (WGS) entry which is preliminary data.</text>
</comment>
<reference evidence="1" key="1">
    <citation type="submission" date="2024-05" db="EMBL/GenBank/DDBJ databases">
        <title>Metabacillus sp. nov., isolated from the rhizosphere soil of tomato plants.</title>
        <authorList>
            <person name="Ma R."/>
        </authorList>
    </citation>
    <scope>NUCLEOTIDE SEQUENCE</scope>
    <source>
        <strain evidence="1">DBTR6</strain>
    </source>
</reference>
<protein>
    <recommendedName>
        <fullName evidence="3">HTH cro/C1-type domain-containing protein</fullName>
    </recommendedName>
</protein>
<dbReference type="EMBL" id="JAIQUM010000029">
    <property type="protein sequence ID" value="MBZ5751270.1"/>
    <property type="molecule type" value="Genomic_DNA"/>
</dbReference>
<evidence type="ECO:0000313" key="2">
    <source>
        <dbReference type="Proteomes" id="UP001165287"/>
    </source>
</evidence>
<accession>A0ABS7UTH7</accession>
<evidence type="ECO:0000313" key="1">
    <source>
        <dbReference type="EMBL" id="MBZ5751270.1"/>
    </source>
</evidence>
<keyword evidence="2" id="KW-1185">Reference proteome</keyword>
<sequence length="149" mass="17955">MITEKEHCLRRKFSTIAKYFGVSMDYLTKGDEVVNYDEYQVNRYNEDFHQMLIKAEPNVREKILKINDQIFFLTLEHAVSNQDNKELDHLHEIINFILRMKNSFGMGIKKGGFSPSDKYELLKFFLKEKQEIDKTFNELFEIYIERRIK</sequence>
<evidence type="ECO:0008006" key="3">
    <source>
        <dbReference type="Google" id="ProtNLM"/>
    </source>
</evidence>
<gene>
    <name evidence="1" type="ORF">K9V48_13685</name>
</gene>
<proteinExistence type="predicted"/>